<dbReference type="Proteomes" id="UP001253595">
    <property type="component" value="Unassembled WGS sequence"/>
</dbReference>
<evidence type="ECO:0000256" key="1">
    <source>
        <dbReference type="SAM" id="SignalP"/>
    </source>
</evidence>
<comment type="caution">
    <text evidence="2">The sequence shown here is derived from an EMBL/GenBank/DDBJ whole genome shotgun (WGS) entry which is preliminary data.</text>
</comment>
<feature type="signal peptide" evidence="1">
    <location>
        <begin position="1"/>
        <end position="19"/>
    </location>
</feature>
<gene>
    <name evidence="2" type="ORF">J2X05_002049</name>
</gene>
<sequence>MKWLLTVIISACCATQSYADDTCENAVDAADSMNVNQQDCDYTDEGLNGVLRKAFKKGSEGAVLETAIENSADEKIPATGGAKNLPGNSLQAKKVFSLSVEVDQWSSVALARTQLLPKAMEPCANGFSVIRENYRPLAMGRISLVIEFVCLD</sequence>
<protein>
    <submittedName>
        <fullName evidence="2">Uncharacterized protein</fullName>
    </submittedName>
</protein>
<dbReference type="EMBL" id="JAVDVX010000003">
    <property type="protein sequence ID" value="MDR7090027.1"/>
    <property type="molecule type" value="Genomic_DNA"/>
</dbReference>
<dbReference type="RefSeq" id="WP_310072013.1">
    <property type="nucleotide sequence ID" value="NZ_JAVDVX010000003.1"/>
</dbReference>
<evidence type="ECO:0000313" key="3">
    <source>
        <dbReference type="Proteomes" id="UP001253595"/>
    </source>
</evidence>
<organism evidence="2 3">
    <name type="scientific">Cellvibrio fibrivorans</name>
    <dbReference type="NCBI Taxonomy" id="126350"/>
    <lineage>
        <taxon>Bacteria</taxon>
        <taxon>Pseudomonadati</taxon>
        <taxon>Pseudomonadota</taxon>
        <taxon>Gammaproteobacteria</taxon>
        <taxon>Cellvibrionales</taxon>
        <taxon>Cellvibrionaceae</taxon>
        <taxon>Cellvibrio</taxon>
    </lineage>
</organism>
<proteinExistence type="predicted"/>
<keyword evidence="3" id="KW-1185">Reference proteome</keyword>
<feature type="chain" id="PRO_5046943479" evidence="1">
    <location>
        <begin position="20"/>
        <end position="152"/>
    </location>
</feature>
<name>A0ABU1UXV2_9GAMM</name>
<accession>A0ABU1UXV2</accession>
<reference evidence="2 3" key="1">
    <citation type="submission" date="2023-07" db="EMBL/GenBank/DDBJ databases">
        <title>Sorghum-associated microbial communities from plants grown in Nebraska, USA.</title>
        <authorList>
            <person name="Schachtman D."/>
        </authorList>
    </citation>
    <scope>NUCLEOTIDE SEQUENCE [LARGE SCALE GENOMIC DNA]</scope>
    <source>
        <strain evidence="2 3">BE190</strain>
    </source>
</reference>
<evidence type="ECO:0000313" key="2">
    <source>
        <dbReference type="EMBL" id="MDR7090027.1"/>
    </source>
</evidence>
<keyword evidence="1" id="KW-0732">Signal</keyword>